<dbReference type="PIRSF" id="PIRSF000126">
    <property type="entry name" value="11-beta-HSD1"/>
    <property type="match status" value="1"/>
</dbReference>
<dbReference type="PANTHER" id="PTHR43391:SF14">
    <property type="entry name" value="DEHYDROGENASE_REDUCTASE SDR FAMILY PROTEIN 7-LIKE"/>
    <property type="match status" value="1"/>
</dbReference>
<dbReference type="PRINTS" id="PR00081">
    <property type="entry name" value="GDHRDH"/>
</dbReference>
<dbReference type="GO" id="GO:0016616">
    <property type="term" value="F:oxidoreductase activity, acting on the CH-OH group of donors, NAD or NADP as acceptor"/>
    <property type="evidence" value="ECO:0007669"/>
    <property type="project" value="UniProtKB-ARBA"/>
</dbReference>
<dbReference type="Gene3D" id="3.40.50.720">
    <property type="entry name" value="NAD(P)-binding Rossmann-like Domain"/>
    <property type="match status" value="1"/>
</dbReference>
<comment type="caution">
    <text evidence="5">The sequence shown here is derived from an EMBL/GenBank/DDBJ whole genome shotgun (WGS) entry which is preliminary data.</text>
</comment>
<dbReference type="Proteomes" id="UP000269410">
    <property type="component" value="Unassembled WGS sequence"/>
</dbReference>
<keyword evidence="2" id="KW-0521">NADP</keyword>
<evidence type="ECO:0000313" key="6">
    <source>
        <dbReference type="Proteomes" id="UP000269410"/>
    </source>
</evidence>
<reference evidence="5 6" key="1">
    <citation type="submission" date="2018-10" db="EMBL/GenBank/DDBJ databases">
        <title>Thermophilic Lithotrophy and Phototrophy in an Intertidal, Iron-rich, Geothermal Spring.</title>
        <authorList>
            <person name="Ward L.M."/>
            <person name="Idei A."/>
            <person name="Nakagawa M."/>
            <person name="Ueno Y."/>
            <person name="Fischer W."/>
            <person name="Mcglynn S.E."/>
        </authorList>
    </citation>
    <scope>NUCLEOTIDE SEQUENCE [LARGE SCALE GENOMIC DNA]</scope>
    <source>
        <strain evidence="5">J137</strain>
    </source>
</reference>
<dbReference type="PROSITE" id="PS00061">
    <property type="entry name" value="ADH_SHORT"/>
    <property type="match status" value="1"/>
</dbReference>
<comment type="similarity">
    <text evidence="1 4">Belongs to the short-chain dehydrogenases/reductases (SDR) family.</text>
</comment>
<dbReference type="PANTHER" id="PTHR43391">
    <property type="entry name" value="RETINOL DEHYDROGENASE-RELATED"/>
    <property type="match status" value="1"/>
</dbReference>
<dbReference type="AlphaFoldDB" id="A0A3M0YZV8"/>
<keyword evidence="3" id="KW-0560">Oxidoreductase</keyword>
<proteinExistence type="inferred from homology"/>
<accession>A0A3M0YZV8</accession>
<dbReference type="InterPro" id="IPR036291">
    <property type="entry name" value="NAD(P)-bd_dom_sf"/>
</dbReference>
<dbReference type="EMBL" id="RFKV01000016">
    <property type="protein sequence ID" value="RMD77622.1"/>
    <property type="molecule type" value="Genomic_DNA"/>
</dbReference>
<sequence length="267" mass="29866">MDPVMKLSQKVALITGASSGIGRCVSLRFASDKCKIVIIGRSADKLNEVKELSKNLGADVLAIQADLTNDDEVRSLFSKTLESFGRIDVVFNNAGIGYVNPIVNLKEEEIHKMIDTNITAMIMVTKYAAEQMKKQENGGHILITSSIAGLIPVPQWSVYCSTKWAITGFAESIRYELAKSKVLVTTIHPGPVKTDFFIRGNISPEKLSIQNNMTNPEDVAEAVYKILFTNKKRVIIPKYFTWVSRLYKFFPNAFDLISKKYVKSNLY</sequence>
<evidence type="ECO:0000256" key="2">
    <source>
        <dbReference type="ARBA" id="ARBA00022857"/>
    </source>
</evidence>
<dbReference type="FunFam" id="3.40.50.720:FF:000047">
    <property type="entry name" value="NADP-dependent L-serine/L-allo-threonine dehydrogenase"/>
    <property type="match status" value="1"/>
</dbReference>
<organism evidence="5 6">
    <name type="scientific">Candidatus Dojkabacteria bacterium</name>
    <dbReference type="NCBI Taxonomy" id="2099670"/>
    <lineage>
        <taxon>Bacteria</taxon>
        <taxon>Candidatus Dojkabacteria</taxon>
    </lineage>
</organism>
<dbReference type="InterPro" id="IPR002347">
    <property type="entry name" value="SDR_fam"/>
</dbReference>
<evidence type="ECO:0000256" key="3">
    <source>
        <dbReference type="ARBA" id="ARBA00023002"/>
    </source>
</evidence>
<evidence type="ECO:0000256" key="1">
    <source>
        <dbReference type="ARBA" id="ARBA00006484"/>
    </source>
</evidence>
<evidence type="ECO:0000313" key="5">
    <source>
        <dbReference type="EMBL" id="RMD77622.1"/>
    </source>
</evidence>
<evidence type="ECO:0000256" key="4">
    <source>
        <dbReference type="RuleBase" id="RU000363"/>
    </source>
</evidence>
<name>A0A3M0YZV8_9BACT</name>
<dbReference type="CDD" id="cd05233">
    <property type="entry name" value="SDR_c"/>
    <property type="match status" value="1"/>
</dbReference>
<dbReference type="Pfam" id="PF00106">
    <property type="entry name" value="adh_short"/>
    <property type="match status" value="1"/>
</dbReference>
<dbReference type="InterPro" id="IPR020904">
    <property type="entry name" value="Sc_DH/Rdtase_CS"/>
</dbReference>
<dbReference type="SUPFAM" id="SSF51735">
    <property type="entry name" value="NAD(P)-binding Rossmann-fold domains"/>
    <property type="match status" value="1"/>
</dbReference>
<dbReference type="PRINTS" id="PR00080">
    <property type="entry name" value="SDRFAMILY"/>
</dbReference>
<protein>
    <submittedName>
        <fullName evidence="5">SDR family oxidoreductase</fullName>
    </submittedName>
</protein>
<gene>
    <name evidence="5" type="ORF">D6810_00470</name>
</gene>